<dbReference type="InterPro" id="IPR012132">
    <property type="entry name" value="GMC_OxRdtase"/>
</dbReference>
<name>A0ABX1MEQ7_9CYAN</name>
<reference evidence="8 9" key="1">
    <citation type="submission" date="2018-06" db="EMBL/GenBank/DDBJ databases">
        <title>Comparative genomics of Brasilonema spp. strains.</title>
        <authorList>
            <person name="Alvarenga D.O."/>
            <person name="Fiore M.F."/>
            <person name="Varani A.M."/>
        </authorList>
    </citation>
    <scope>NUCLEOTIDE SEQUENCE [LARGE SCALE GENOMIC DNA]</scope>
    <source>
        <strain evidence="8 9">UFV-OR1</strain>
    </source>
</reference>
<dbReference type="Gene3D" id="3.30.560.10">
    <property type="entry name" value="Glucose Oxidase, domain 3"/>
    <property type="match status" value="1"/>
</dbReference>
<accession>A0ABX1MEQ7</accession>
<dbReference type="InterPro" id="IPR000172">
    <property type="entry name" value="GMC_OxRdtase_N"/>
</dbReference>
<evidence type="ECO:0000256" key="1">
    <source>
        <dbReference type="ARBA" id="ARBA00001974"/>
    </source>
</evidence>
<comment type="caution">
    <text evidence="8">The sequence shown here is derived from an EMBL/GenBank/DDBJ whole genome shotgun (WGS) entry which is preliminary data.</text>
</comment>
<evidence type="ECO:0000256" key="5">
    <source>
        <dbReference type="RuleBase" id="RU003968"/>
    </source>
</evidence>
<evidence type="ECO:0000256" key="3">
    <source>
        <dbReference type="ARBA" id="ARBA00022630"/>
    </source>
</evidence>
<dbReference type="RefSeq" id="WP_169268672.1">
    <property type="nucleotide sequence ID" value="NZ_QMEC01000226.1"/>
</dbReference>
<dbReference type="SUPFAM" id="SSF54373">
    <property type="entry name" value="FAD-linked reductases, C-terminal domain"/>
    <property type="match status" value="1"/>
</dbReference>
<evidence type="ECO:0000256" key="4">
    <source>
        <dbReference type="ARBA" id="ARBA00022827"/>
    </source>
</evidence>
<organism evidence="8 9">
    <name type="scientific">Brasilonema octagenarum UFV-OR1</name>
    <dbReference type="NCBI Taxonomy" id="417115"/>
    <lineage>
        <taxon>Bacteria</taxon>
        <taxon>Bacillati</taxon>
        <taxon>Cyanobacteriota</taxon>
        <taxon>Cyanophyceae</taxon>
        <taxon>Nostocales</taxon>
        <taxon>Scytonemataceae</taxon>
        <taxon>Brasilonema</taxon>
        <taxon>Octagenarum group</taxon>
    </lineage>
</organism>
<protein>
    <submittedName>
        <fullName evidence="8">Choline dehydrogenase</fullName>
    </submittedName>
</protein>
<dbReference type="Pfam" id="PF05199">
    <property type="entry name" value="GMC_oxred_C"/>
    <property type="match status" value="1"/>
</dbReference>
<comment type="cofactor">
    <cofactor evidence="1">
        <name>FAD</name>
        <dbReference type="ChEBI" id="CHEBI:57692"/>
    </cofactor>
</comment>
<dbReference type="PROSITE" id="PS00623">
    <property type="entry name" value="GMC_OXRED_1"/>
    <property type="match status" value="1"/>
</dbReference>
<keyword evidence="9" id="KW-1185">Reference proteome</keyword>
<evidence type="ECO:0000259" key="7">
    <source>
        <dbReference type="PROSITE" id="PS00624"/>
    </source>
</evidence>
<dbReference type="InterPro" id="IPR036188">
    <property type="entry name" value="FAD/NAD-bd_sf"/>
</dbReference>
<keyword evidence="3 5" id="KW-0285">Flavoprotein</keyword>
<dbReference type="EMBL" id="QMEC01000226">
    <property type="protein sequence ID" value="NMF67129.1"/>
    <property type="molecule type" value="Genomic_DNA"/>
</dbReference>
<dbReference type="SUPFAM" id="SSF51905">
    <property type="entry name" value="FAD/NAD(P)-binding domain"/>
    <property type="match status" value="1"/>
</dbReference>
<dbReference type="Gene3D" id="3.50.50.60">
    <property type="entry name" value="FAD/NAD(P)-binding domain"/>
    <property type="match status" value="1"/>
</dbReference>
<proteinExistence type="inferred from homology"/>
<evidence type="ECO:0000313" key="8">
    <source>
        <dbReference type="EMBL" id="NMF67129.1"/>
    </source>
</evidence>
<evidence type="ECO:0000313" key="9">
    <source>
        <dbReference type="Proteomes" id="UP000762253"/>
    </source>
</evidence>
<gene>
    <name evidence="8" type="ORF">DP115_32070</name>
</gene>
<sequence length="525" mass="57028">MTNYDYIVIGAGSAGCVVANRLTEDCNTTVLLLEAGNPATKPEIQIPAQCFSLIGSEVDWGYVSELEPYLKGRKMFCSRGKVLGGSSSINFMMYIRGNPQDYDRWQELGNPGWSYLDLLPYFKKSEHQQRGASEFHGVDGELSVTDLMSPAVVSQRFVDACVSKGYNYNPDFNGVQQEGVGLYQLTVKDGKRHSAAAAFLLPIFHRPNLTVVTGALVTKLLVEGTRCVGVEYLHEGTLHQVRVNQEVILSAGAFDSPKLLMLSGIGTAEHLQAMGISVVADLPGVGQNLQDHILTCVVQEATQDIHPAITSNGIEAGLFLHSKGNVETAPDLQFFFGPIQFLSPGYTPADFGFTGAVCLTRLENIGSVSLRSPDPKDPPTIRMNYLQSQADVQKLVEGVKLIRQLFQSNAFDDFRGEEIAPGSRIQSDAALEAYIRDTCSTVWHPVGTCKMGMDSMAVVDPQLRVHGIQGLRVVDASIMPTITTGNTNAPTIMIGEKAADLIKAERTSQSLPNKLNVQNLADLSI</sequence>
<feature type="domain" description="Glucose-methanol-choline oxidoreductase N-terminal" evidence="7">
    <location>
        <begin position="252"/>
        <end position="266"/>
    </location>
</feature>
<dbReference type="Pfam" id="PF00732">
    <property type="entry name" value="GMC_oxred_N"/>
    <property type="match status" value="1"/>
</dbReference>
<dbReference type="PANTHER" id="PTHR11552">
    <property type="entry name" value="GLUCOSE-METHANOL-CHOLINE GMC OXIDOREDUCTASE"/>
    <property type="match status" value="1"/>
</dbReference>
<dbReference type="Proteomes" id="UP000762253">
    <property type="component" value="Unassembled WGS sequence"/>
</dbReference>
<dbReference type="PIRSF" id="PIRSF000137">
    <property type="entry name" value="Alcohol_oxidase"/>
    <property type="match status" value="1"/>
</dbReference>
<keyword evidence="4 5" id="KW-0274">FAD</keyword>
<evidence type="ECO:0000256" key="2">
    <source>
        <dbReference type="ARBA" id="ARBA00010790"/>
    </source>
</evidence>
<comment type="similarity">
    <text evidence="2 5">Belongs to the GMC oxidoreductase family.</text>
</comment>
<dbReference type="PROSITE" id="PS00624">
    <property type="entry name" value="GMC_OXRED_2"/>
    <property type="match status" value="1"/>
</dbReference>
<feature type="domain" description="Glucose-methanol-choline oxidoreductase N-terminal" evidence="6">
    <location>
        <begin position="80"/>
        <end position="103"/>
    </location>
</feature>
<evidence type="ECO:0000259" key="6">
    <source>
        <dbReference type="PROSITE" id="PS00623"/>
    </source>
</evidence>
<dbReference type="InterPro" id="IPR007867">
    <property type="entry name" value="GMC_OxRtase_C"/>
</dbReference>
<dbReference type="PANTHER" id="PTHR11552:SF147">
    <property type="entry name" value="CHOLINE DEHYDROGENASE, MITOCHONDRIAL"/>
    <property type="match status" value="1"/>
</dbReference>